<feature type="compositionally biased region" description="Basic and acidic residues" evidence="1">
    <location>
        <begin position="164"/>
        <end position="190"/>
    </location>
</feature>
<feature type="compositionally biased region" description="Basic and acidic residues" evidence="1">
    <location>
        <begin position="125"/>
        <end position="147"/>
    </location>
</feature>
<proteinExistence type="predicted"/>
<accession>A0AAN9TK36</accession>
<organism evidence="3 4">
    <name type="scientific">Parthenolecanium corni</name>
    <dbReference type="NCBI Taxonomy" id="536013"/>
    <lineage>
        <taxon>Eukaryota</taxon>
        <taxon>Metazoa</taxon>
        <taxon>Ecdysozoa</taxon>
        <taxon>Arthropoda</taxon>
        <taxon>Hexapoda</taxon>
        <taxon>Insecta</taxon>
        <taxon>Pterygota</taxon>
        <taxon>Neoptera</taxon>
        <taxon>Paraneoptera</taxon>
        <taxon>Hemiptera</taxon>
        <taxon>Sternorrhyncha</taxon>
        <taxon>Coccoidea</taxon>
        <taxon>Coccidae</taxon>
        <taxon>Parthenolecanium</taxon>
    </lineage>
</organism>
<feature type="compositionally biased region" description="Polar residues" evidence="1">
    <location>
        <begin position="148"/>
        <end position="163"/>
    </location>
</feature>
<dbReference type="Proteomes" id="UP001367676">
    <property type="component" value="Unassembled WGS sequence"/>
</dbReference>
<keyword evidence="4" id="KW-1185">Reference proteome</keyword>
<evidence type="ECO:0000256" key="1">
    <source>
        <dbReference type="SAM" id="MobiDB-lite"/>
    </source>
</evidence>
<dbReference type="EMBL" id="JBBCAQ010000020">
    <property type="protein sequence ID" value="KAK7592788.1"/>
    <property type="molecule type" value="Genomic_DNA"/>
</dbReference>
<evidence type="ECO:0000256" key="2">
    <source>
        <dbReference type="SAM" id="Phobius"/>
    </source>
</evidence>
<keyword evidence="2" id="KW-0472">Membrane</keyword>
<protein>
    <submittedName>
        <fullName evidence="3">Uncharacterized protein</fullName>
    </submittedName>
</protein>
<name>A0AAN9TK36_9HEMI</name>
<evidence type="ECO:0000313" key="3">
    <source>
        <dbReference type="EMBL" id="KAK7592788.1"/>
    </source>
</evidence>
<sequence length="190" mass="21814">MSWHGMAWHGMAWHGVAWRGRYKSLISRDLRTDRAPFEIVAYVCELKFFYFPYSSSLPGKGKQYRTGCVILRLVAGCHYVLVTSLMAALLVLNLRSHLDGRVTTQQLQPANRGFRFHVRAASHELKSRSDRVRSTAIGDSRKQRPERSTAQIASTVTNTSNRIEPNRTEPNRTEPKRTEPKRTDRFIAIQ</sequence>
<reference evidence="3 4" key="1">
    <citation type="submission" date="2024-03" db="EMBL/GenBank/DDBJ databases">
        <title>Adaptation during the transition from Ophiocordyceps entomopathogen to insect associate is accompanied by gene loss and intensified selection.</title>
        <authorList>
            <person name="Ward C.M."/>
            <person name="Onetto C.A."/>
            <person name="Borneman A.R."/>
        </authorList>
    </citation>
    <scope>NUCLEOTIDE SEQUENCE [LARGE SCALE GENOMIC DNA]</scope>
    <source>
        <strain evidence="3">AWRI1</strain>
        <tissue evidence="3">Single Adult Female</tissue>
    </source>
</reference>
<dbReference type="AlphaFoldDB" id="A0AAN9TK36"/>
<feature type="transmembrane region" description="Helical" evidence="2">
    <location>
        <begin position="69"/>
        <end position="92"/>
    </location>
</feature>
<gene>
    <name evidence="3" type="ORF">V9T40_007540</name>
</gene>
<feature type="region of interest" description="Disordered" evidence="1">
    <location>
        <begin position="125"/>
        <end position="190"/>
    </location>
</feature>
<evidence type="ECO:0000313" key="4">
    <source>
        <dbReference type="Proteomes" id="UP001367676"/>
    </source>
</evidence>
<comment type="caution">
    <text evidence="3">The sequence shown here is derived from an EMBL/GenBank/DDBJ whole genome shotgun (WGS) entry which is preliminary data.</text>
</comment>
<keyword evidence="2" id="KW-0812">Transmembrane</keyword>
<keyword evidence="2" id="KW-1133">Transmembrane helix</keyword>